<keyword evidence="1" id="KW-0812">Transmembrane</keyword>
<organism evidence="2 3">
    <name type="scientific">Aspergillus sclerotioniger CBS 115572</name>
    <dbReference type="NCBI Taxonomy" id="1450535"/>
    <lineage>
        <taxon>Eukaryota</taxon>
        <taxon>Fungi</taxon>
        <taxon>Dikarya</taxon>
        <taxon>Ascomycota</taxon>
        <taxon>Pezizomycotina</taxon>
        <taxon>Eurotiomycetes</taxon>
        <taxon>Eurotiomycetidae</taxon>
        <taxon>Eurotiales</taxon>
        <taxon>Aspergillaceae</taxon>
        <taxon>Aspergillus</taxon>
        <taxon>Aspergillus subgen. Circumdati</taxon>
    </lineage>
</organism>
<comment type="caution">
    <text evidence="2">The sequence shown here is derived from an EMBL/GenBank/DDBJ whole genome shotgun (WGS) entry which is preliminary data.</text>
</comment>
<dbReference type="Proteomes" id="UP000246702">
    <property type="component" value="Unassembled WGS sequence"/>
</dbReference>
<dbReference type="GeneID" id="37111485"/>
<keyword evidence="1" id="KW-0472">Membrane</keyword>
<evidence type="ECO:0000313" key="3">
    <source>
        <dbReference type="Proteomes" id="UP000246702"/>
    </source>
</evidence>
<evidence type="ECO:0000256" key="1">
    <source>
        <dbReference type="SAM" id="Phobius"/>
    </source>
</evidence>
<keyword evidence="3" id="KW-1185">Reference proteome</keyword>
<keyword evidence="1" id="KW-1133">Transmembrane helix</keyword>
<gene>
    <name evidence="2" type="ORF">BO94DRAFT_49816</name>
</gene>
<sequence length="95" mass="10339">MGSVRRRDSELIVRNDAEDVVSPLHILSLGGTKIGCTRPSGWRTVYCPTAILLGMIGIIIIEVCYAAGWQGVSETALQEIARSGEWNGTDSILHR</sequence>
<accession>A0A317WSM4</accession>
<dbReference type="EMBL" id="MSFK01000012">
    <property type="protein sequence ID" value="PWY88731.1"/>
    <property type="molecule type" value="Genomic_DNA"/>
</dbReference>
<name>A0A317WSM4_9EURO</name>
<protein>
    <submittedName>
        <fullName evidence="2">Uncharacterized protein</fullName>
    </submittedName>
</protein>
<dbReference type="RefSeq" id="XP_025468093.1">
    <property type="nucleotide sequence ID" value="XM_025609342.1"/>
</dbReference>
<evidence type="ECO:0000313" key="2">
    <source>
        <dbReference type="EMBL" id="PWY88731.1"/>
    </source>
</evidence>
<proteinExistence type="predicted"/>
<reference evidence="2 3" key="1">
    <citation type="submission" date="2016-12" db="EMBL/GenBank/DDBJ databases">
        <title>The genomes of Aspergillus section Nigri reveals drivers in fungal speciation.</title>
        <authorList>
            <consortium name="DOE Joint Genome Institute"/>
            <person name="Vesth T.C."/>
            <person name="Nybo J."/>
            <person name="Theobald S."/>
            <person name="Brandl J."/>
            <person name="Frisvad J.C."/>
            <person name="Nielsen K.F."/>
            <person name="Lyhne E.K."/>
            <person name="Kogle M.E."/>
            <person name="Kuo A."/>
            <person name="Riley R."/>
            <person name="Clum A."/>
            <person name="Nolan M."/>
            <person name="Lipzen A."/>
            <person name="Salamov A."/>
            <person name="Henrissat B."/>
            <person name="Wiebenga A."/>
            <person name="De Vries R.P."/>
            <person name="Grigoriev I.V."/>
            <person name="Mortensen U.H."/>
            <person name="Andersen M.R."/>
            <person name="Baker S.E."/>
        </authorList>
    </citation>
    <scope>NUCLEOTIDE SEQUENCE [LARGE SCALE GENOMIC DNA]</scope>
    <source>
        <strain evidence="2 3">CBS 115572</strain>
    </source>
</reference>
<feature type="transmembrane region" description="Helical" evidence="1">
    <location>
        <begin position="45"/>
        <end position="68"/>
    </location>
</feature>
<dbReference type="AlphaFoldDB" id="A0A317WSM4"/>